<evidence type="ECO:0000256" key="3">
    <source>
        <dbReference type="PIRSR" id="PIRSR001235-1"/>
    </source>
</evidence>
<evidence type="ECO:0000259" key="5">
    <source>
        <dbReference type="Pfam" id="PF07687"/>
    </source>
</evidence>
<dbReference type="Proteomes" id="UP000190092">
    <property type="component" value="Unassembled WGS sequence"/>
</dbReference>
<feature type="coiled-coil region" evidence="4">
    <location>
        <begin position="286"/>
        <end position="313"/>
    </location>
</feature>
<dbReference type="STRING" id="225324.SAMN02745126_05211"/>
<dbReference type="PANTHER" id="PTHR32494:SF5">
    <property type="entry name" value="ALLANTOATE AMIDOHYDROLASE"/>
    <property type="match status" value="1"/>
</dbReference>
<evidence type="ECO:0000313" key="6">
    <source>
        <dbReference type="EMBL" id="SKA32304.1"/>
    </source>
</evidence>
<keyword evidence="3" id="KW-0479">Metal-binding</keyword>
<gene>
    <name evidence="6" type="ORF">SAMN02745126_05211</name>
</gene>
<organism evidence="6 7">
    <name type="scientific">Enhydrobacter aerosaccus</name>
    <dbReference type="NCBI Taxonomy" id="225324"/>
    <lineage>
        <taxon>Bacteria</taxon>
        <taxon>Pseudomonadati</taxon>
        <taxon>Pseudomonadota</taxon>
        <taxon>Alphaproteobacteria</taxon>
        <taxon>Hyphomicrobiales</taxon>
        <taxon>Enhydrobacter</taxon>
    </lineage>
</organism>
<dbReference type="InterPro" id="IPR036264">
    <property type="entry name" value="Bact_exopeptidase_dim_dom"/>
</dbReference>
<evidence type="ECO:0000256" key="1">
    <source>
        <dbReference type="ARBA" id="ARBA00006153"/>
    </source>
</evidence>
<dbReference type="InterPro" id="IPR011650">
    <property type="entry name" value="Peptidase_M20_dimer"/>
</dbReference>
<comment type="similarity">
    <text evidence="1">Belongs to the peptidase M20 family.</text>
</comment>
<sequence length="409" mass="43758">MELKVDGRSLLGALDELAQIGAIEGGGCARLALSDDDKAGRDLVVARMRALGLEVQVDAIGNVFGMRPGRERLAPIMTGSHIDTVRTGGRYDGNYGVLAGLEVVRALNAANVTTRRPIVVAFFTNEEGARFQPDMLGSLVYAGGLGLNEAYVAADKDGLSVGDELRRIGYLGPMKPGAIRPQAFLELHIEQGPILDEEKVQIGVVEGVQGISWTEYTVTGVSNHAGTTPMRLRRDAGYLAASVNVFARALAREMGGDQVATVGALTLRPNLINVVPNRAVFTVDLRNTDEARLKEAEAKVAAHVAEVAAEERLDVETRVLARFEPVIFDSGLVDHVEHHAKALSLSTRRMPSGAGHDAQMMQRICPTAMIFVPSVGGLSHNVGEHTEPHDLVAGAQLLLNLMVDLAERS</sequence>
<evidence type="ECO:0000256" key="4">
    <source>
        <dbReference type="SAM" id="Coils"/>
    </source>
</evidence>
<dbReference type="CDD" id="cd03884">
    <property type="entry name" value="M20_bAS"/>
    <property type="match status" value="1"/>
</dbReference>
<keyword evidence="3" id="KW-0862">Zinc</keyword>
<dbReference type="GO" id="GO:0016813">
    <property type="term" value="F:hydrolase activity, acting on carbon-nitrogen (but not peptide) bonds, in linear amidines"/>
    <property type="evidence" value="ECO:0007669"/>
    <property type="project" value="InterPro"/>
</dbReference>
<feature type="binding site" evidence="3">
    <location>
        <position position="92"/>
    </location>
    <ligand>
        <name>Zn(2+)</name>
        <dbReference type="ChEBI" id="CHEBI:29105"/>
        <label>1</label>
    </ligand>
</feature>
<dbReference type="InterPro" id="IPR010158">
    <property type="entry name" value="Amidase_Cbmase"/>
</dbReference>
<evidence type="ECO:0000313" key="7">
    <source>
        <dbReference type="Proteomes" id="UP000190092"/>
    </source>
</evidence>
<feature type="binding site" evidence="3">
    <location>
        <position position="81"/>
    </location>
    <ligand>
        <name>Zn(2+)</name>
        <dbReference type="ChEBI" id="CHEBI:29105"/>
        <label>1</label>
    </ligand>
</feature>
<dbReference type="RefSeq" id="WP_085936945.1">
    <property type="nucleotide sequence ID" value="NZ_FUWJ01000010.1"/>
</dbReference>
<dbReference type="SUPFAM" id="SSF53187">
    <property type="entry name" value="Zn-dependent exopeptidases"/>
    <property type="match status" value="1"/>
</dbReference>
<dbReference type="AlphaFoldDB" id="A0A1T4SVK3"/>
<keyword evidence="4" id="KW-0175">Coiled coil</keyword>
<protein>
    <submittedName>
        <fullName evidence="6">N-carbamoyl-L-amino-acid hydrolase</fullName>
    </submittedName>
</protein>
<dbReference type="PIRSF" id="PIRSF001235">
    <property type="entry name" value="Amidase_carbamoylase"/>
    <property type="match status" value="1"/>
</dbReference>
<feature type="binding site" evidence="3">
    <location>
        <position position="127"/>
    </location>
    <ligand>
        <name>Zn(2+)</name>
        <dbReference type="ChEBI" id="CHEBI:29105"/>
        <label>2</label>
    </ligand>
</feature>
<dbReference type="Gene3D" id="3.30.70.360">
    <property type="match status" value="1"/>
</dbReference>
<proteinExistence type="inferred from homology"/>
<dbReference type="Pfam" id="PF07687">
    <property type="entry name" value="M20_dimer"/>
    <property type="match status" value="1"/>
</dbReference>
<dbReference type="GO" id="GO:0046872">
    <property type="term" value="F:metal ion binding"/>
    <property type="evidence" value="ECO:0007669"/>
    <property type="project" value="UniProtKB-KW"/>
</dbReference>
<dbReference type="OrthoDB" id="9808195at2"/>
<dbReference type="InterPro" id="IPR002933">
    <property type="entry name" value="Peptidase_M20"/>
</dbReference>
<dbReference type="EMBL" id="FUWJ01000010">
    <property type="protein sequence ID" value="SKA32304.1"/>
    <property type="molecule type" value="Genomic_DNA"/>
</dbReference>
<name>A0A1T4SVK3_9HYPH</name>
<dbReference type="PANTHER" id="PTHR32494">
    <property type="entry name" value="ALLANTOATE DEIMINASE-RELATED"/>
    <property type="match status" value="1"/>
</dbReference>
<dbReference type="SUPFAM" id="SSF55031">
    <property type="entry name" value="Bacterial exopeptidase dimerisation domain"/>
    <property type="match status" value="1"/>
</dbReference>
<feature type="domain" description="Peptidase M20 dimerisation" evidence="5">
    <location>
        <begin position="208"/>
        <end position="310"/>
    </location>
</feature>
<feature type="binding site" evidence="3">
    <location>
        <position position="380"/>
    </location>
    <ligand>
        <name>Zn(2+)</name>
        <dbReference type="ChEBI" id="CHEBI:29105"/>
        <label>2</label>
    </ligand>
</feature>
<dbReference type="NCBIfam" id="NF006769">
    <property type="entry name" value="PRK09290.1-3"/>
    <property type="match status" value="1"/>
</dbReference>
<reference evidence="7" key="1">
    <citation type="submission" date="2017-02" db="EMBL/GenBank/DDBJ databases">
        <authorList>
            <person name="Varghese N."/>
            <person name="Submissions S."/>
        </authorList>
    </citation>
    <scope>NUCLEOTIDE SEQUENCE [LARGE SCALE GENOMIC DNA]</scope>
    <source>
        <strain evidence="7">ATCC 27094</strain>
    </source>
</reference>
<evidence type="ECO:0000256" key="2">
    <source>
        <dbReference type="ARBA" id="ARBA00022801"/>
    </source>
</evidence>
<dbReference type="Pfam" id="PF01546">
    <property type="entry name" value="Peptidase_M20"/>
    <property type="match status" value="1"/>
</dbReference>
<dbReference type="Gene3D" id="3.40.630.10">
    <property type="entry name" value="Zn peptidases"/>
    <property type="match status" value="1"/>
</dbReference>
<dbReference type="NCBIfam" id="TIGR01879">
    <property type="entry name" value="hydantase"/>
    <property type="match status" value="1"/>
</dbReference>
<keyword evidence="7" id="KW-1185">Reference proteome</keyword>
<accession>A0A1T4SVK3</accession>
<comment type="cofactor">
    <cofactor evidence="3">
        <name>Zn(2+)</name>
        <dbReference type="ChEBI" id="CHEBI:29105"/>
    </cofactor>
    <text evidence="3">Binds 2 Zn(2+) ions per subunit.</text>
</comment>
<dbReference type="NCBIfam" id="NF006771">
    <property type="entry name" value="PRK09290.1-5"/>
    <property type="match status" value="1"/>
</dbReference>
<keyword evidence="2 6" id="KW-0378">Hydrolase</keyword>
<feature type="binding site" evidence="3">
    <location>
        <position position="92"/>
    </location>
    <ligand>
        <name>Zn(2+)</name>
        <dbReference type="ChEBI" id="CHEBI:29105"/>
        <label>2</label>
    </ligand>
</feature>
<feature type="binding site" evidence="3">
    <location>
        <position position="188"/>
    </location>
    <ligand>
        <name>Zn(2+)</name>
        <dbReference type="ChEBI" id="CHEBI:29105"/>
        <label>1</label>
    </ligand>
</feature>